<dbReference type="Proteomes" id="UP001202248">
    <property type="component" value="Unassembled WGS sequence"/>
</dbReference>
<keyword evidence="1" id="KW-0732">Signal</keyword>
<dbReference type="Gene3D" id="3.60.15.10">
    <property type="entry name" value="Ribonuclease Z/Hydroxyacylglutathione hydrolase-like"/>
    <property type="match status" value="1"/>
</dbReference>
<dbReference type="InterPro" id="IPR036866">
    <property type="entry name" value="RibonucZ/Hydroxyglut_hydro"/>
</dbReference>
<evidence type="ECO:0000313" key="3">
    <source>
        <dbReference type="EMBL" id="MCH5598455.1"/>
    </source>
</evidence>
<feature type="signal peptide" evidence="1">
    <location>
        <begin position="1"/>
        <end position="21"/>
    </location>
</feature>
<evidence type="ECO:0000256" key="1">
    <source>
        <dbReference type="SAM" id="SignalP"/>
    </source>
</evidence>
<gene>
    <name evidence="3" type="ORF">MKP09_11315</name>
</gene>
<dbReference type="PANTHER" id="PTHR42663">
    <property type="entry name" value="HYDROLASE C777.06C-RELATED-RELATED"/>
    <property type="match status" value="1"/>
</dbReference>
<organism evidence="3 4">
    <name type="scientific">Niabella ginsengisoli</name>
    <dbReference type="NCBI Taxonomy" id="522298"/>
    <lineage>
        <taxon>Bacteria</taxon>
        <taxon>Pseudomonadati</taxon>
        <taxon>Bacteroidota</taxon>
        <taxon>Chitinophagia</taxon>
        <taxon>Chitinophagales</taxon>
        <taxon>Chitinophagaceae</taxon>
        <taxon>Niabella</taxon>
    </lineage>
</organism>
<dbReference type="PANTHER" id="PTHR42663:SF6">
    <property type="entry name" value="HYDROLASE C777.06C-RELATED"/>
    <property type="match status" value="1"/>
</dbReference>
<accession>A0ABS9SJD2</accession>
<name>A0ABS9SJD2_9BACT</name>
<dbReference type="RefSeq" id="WP_240830012.1">
    <property type="nucleotide sequence ID" value="NZ_JAKWBL010000002.1"/>
</dbReference>
<protein>
    <submittedName>
        <fullName evidence="3">MBL fold metallo-hydrolase</fullName>
    </submittedName>
</protein>
<keyword evidence="4" id="KW-1185">Reference proteome</keyword>
<dbReference type="InterPro" id="IPR001279">
    <property type="entry name" value="Metallo-B-lactamas"/>
</dbReference>
<proteinExistence type="predicted"/>
<sequence length="323" mass="36641">MIRRPIIFLLIILMSACNMQSGENDTMVSKKGVAANTVSLLVLGNVQDAGSPHIACTRDCCKELFTKPDPERKVVALGLLDKVNNKKYLFEATPDIVSQLKYLKLQLPDNTREMPDGIFLTHAHIGHYTGLMHLGKEATDAKEVPVYVMSRMDSFLRHNGPWSQLIERENIKLNQMQNRKETSLGESIKVTPLRVPHRDEYSETVGFIIAGPNKKALFIPDIDKWEKWDADIVALIAIVDYAFIDATFYSGAEIKRRDISLIPHPFAIETMKIMEHLSEKEKAKIRFIHFNHTNPLLKPDSKDTKEVLEKGFGIARFGDEVEL</sequence>
<feature type="domain" description="Metallo-beta-lactamase" evidence="2">
    <location>
        <begin position="88"/>
        <end position="289"/>
    </location>
</feature>
<feature type="chain" id="PRO_5046152316" evidence="1">
    <location>
        <begin position="22"/>
        <end position="323"/>
    </location>
</feature>
<reference evidence="3 4" key="1">
    <citation type="submission" date="2022-02" db="EMBL/GenBank/DDBJ databases">
        <authorList>
            <person name="Min J."/>
        </authorList>
    </citation>
    <scope>NUCLEOTIDE SEQUENCE [LARGE SCALE GENOMIC DNA]</scope>
    <source>
        <strain evidence="3 4">GR10-1</strain>
    </source>
</reference>
<dbReference type="EMBL" id="JAKWBL010000002">
    <property type="protein sequence ID" value="MCH5598455.1"/>
    <property type="molecule type" value="Genomic_DNA"/>
</dbReference>
<dbReference type="SUPFAM" id="SSF56281">
    <property type="entry name" value="Metallo-hydrolase/oxidoreductase"/>
    <property type="match status" value="1"/>
</dbReference>
<evidence type="ECO:0000259" key="2">
    <source>
        <dbReference type="Pfam" id="PF12706"/>
    </source>
</evidence>
<dbReference type="Pfam" id="PF12706">
    <property type="entry name" value="Lactamase_B_2"/>
    <property type="match status" value="1"/>
</dbReference>
<evidence type="ECO:0000313" key="4">
    <source>
        <dbReference type="Proteomes" id="UP001202248"/>
    </source>
</evidence>
<dbReference type="PROSITE" id="PS51257">
    <property type="entry name" value="PROKAR_LIPOPROTEIN"/>
    <property type="match status" value="1"/>
</dbReference>
<comment type="caution">
    <text evidence="3">The sequence shown here is derived from an EMBL/GenBank/DDBJ whole genome shotgun (WGS) entry which is preliminary data.</text>
</comment>